<sequence length="105" mass="11693">MDLTGRTPVYSENFSGMIPLNLEASDLDEKFPIISKLLDSEDNSSTINAESFNALQKAIEELLAEMRVPNYRAQRQANAHLSVEPRTSTETAKRIQADEGPGFSY</sequence>
<dbReference type="WBParaSite" id="jg14922">
    <property type="protein sequence ID" value="jg14922"/>
    <property type="gene ID" value="jg14922"/>
</dbReference>
<organism evidence="2 3">
    <name type="scientific">Ditylenchus dipsaci</name>
    <dbReference type="NCBI Taxonomy" id="166011"/>
    <lineage>
        <taxon>Eukaryota</taxon>
        <taxon>Metazoa</taxon>
        <taxon>Ecdysozoa</taxon>
        <taxon>Nematoda</taxon>
        <taxon>Chromadorea</taxon>
        <taxon>Rhabditida</taxon>
        <taxon>Tylenchina</taxon>
        <taxon>Tylenchomorpha</taxon>
        <taxon>Sphaerularioidea</taxon>
        <taxon>Anguinidae</taxon>
        <taxon>Anguininae</taxon>
        <taxon>Ditylenchus</taxon>
    </lineage>
</organism>
<dbReference type="Proteomes" id="UP000887574">
    <property type="component" value="Unplaced"/>
</dbReference>
<protein>
    <submittedName>
        <fullName evidence="3">Uncharacterized protein</fullName>
    </submittedName>
</protein>
<feature type="region of interest" description="Disordered" evidence="1">
    <location>
        <begin position="75"/>
        <end position="105"/>
    </location>
</feature>
<evidence type="ECO:0000256" key="1">
    <source>
        <dbReference type="SAM" id="MobiDB-lite"/>
    </source>
</evidence>
<name>A0A915D354_9BILA</name>
<accession>A0A915D354</accession>
<proteinExistence type="predicted"/>
<feature type="compositionally biased region" description="Polar residues" evidence="1">
    <location>
        <begin position="75"/>
        <end position="90"/>
    </location>
</feature>
<reference evidence="3" key="1">
    <citation type="submission" date="2022-11" db="UniProtKB">
        <authorList>
            <consortium name="WormBaseParasite"/>
        </authorList>
    </citation>
    <scope>IDENTIFICATION</scope>
</reference>
<evidence type="ECO:0000313" key="3">
    <source>
        <dbReference type="WBParaSite" id="jg14922"/>
    </source>
</evidence>
<dbReference type="AlphaFoldDB" id="A0A915D354"/>
<keyword evidence="2" id="KW-1185">Reference proteome</keyword>
<evidence type="ECO:0000313" key="2">
    <source>
        <dbReference type="Proteomes" id="UP000887574"/>
    </source>
</evidence>